<gene>
    <name evidence="1" type="ORF">P167DRAFT_609886</name>
</gene>
<keyword evidence="2" id="KW-1185">Reference proteome</keyword>
<name>A0A3N4K8N3_9PEZI</name>
<dbReference type="OrthoDB" id="2692980at2759"/>
<accession>A0A3N4K8N3</accession>
<reference evidence="1 2" key="1">
    <citation type="journal article" date="2018" name="Nat. Ecol. Evol.">
        <title>Pezizomycetes genomes reveal the molecular basis of ectomycorrhizal truffle lifestyle.</title>
        <authorList>
            <person name="Murat C."/>
            <person name="Payen T."/>
            <person name="Noel B."/>
            <person name="Kuo A."/>
            <person name="Morin E."/>
            <person name="Chen J."/>
            <person name="Kohler A."/>
            <person name="Krizsan K."/>
            <person name="Balestrini R."/>
            <person name="Da Silva C."/>
            <person name="Montanini B."/>
            <person name="Hainaut M."/>
            <person name="Levati E."/>
            <person name="Barry K.W."/>
            <person name="Belfiori B."/>
            <person name="Cichocki N."/>
            <person name="Clum A."/>
            <person name="Dockter R.B."/>
            <person name="Fauchery L."/>
            <person name="Guy J."/>
            <person name="Iotti M."/>
            <person name="Le Tacon F."/>
            <person name="Lindquist E.A."/>
            <person name="Lipzen A."/>
            <person name="Malagnac F."/>
            <person name="Mello A."/>
            <person name="Molinier V."/>
            <person name="Miyauchi S."/>
            <person name="Poulain J."/>
            <person name="Riccioni C."/>
            <person name="Rubini A."/>
            <person name="Sitrit Y."/>
            <person name="Splivallo R."/>
            <person name="Traeger S."/>
            <person name="Wang M."/>
            <person name="Zifcakova L."/>
            <person name="Wipf D."/>
            <person name="Zambonelli A."/>
            <person name="Paolocci F."/>
            <person name="Nowrousian M."/>
            <person name="Ottonello S."/>
            <person name="Baldrian P."/>
            <person name="Spatafora J.W."/>
            <person name="Henrissat B."/>
            <person name="Nagy L.G."/>
            <person name="Aury J.M."/>
            <person name="Wincker P."/>
            <person name="Grigoriev I.V."/>
            <person name="Bonfante P."/>
            <person name="Martin F.M."/>
        </authorList>
    </citation>
    <scope>NUCLEOTIDE SEQUENCE [LARGE SCALE GENOMIC DNA]</scope>
    <source>
        <strain evidence="1 2">CCBAS932</strain>
    </source>
</reference>
<proteinExistence type="predicted"/>
<organism evidence="1 2">
    <name type="scientific">Morchella conica CCBAS932</name>
    <dbReference type="NCBI Taxonomy" id="1392247"/>
    <lineage>
        <taxon>Eukaryota</taxon>
        <taxon>Fungi</taxon>
        <taxon>Dikarya</taxon>
        <taxon>Ascomycota</taxon>
        <taxon>Pezizomycotina</taxon>
        <taxon>Pezizomycetes</taxon>
        <taxon>Pezizales</taxon>
        <taxon>Morchellaceae</taxon>
        <taxon>Morchella</taxon>
    </lineage>
</organism>
<dbReference type="Proteomes" id="UP000277580">
    <property type="component" value="Unassembled WGS sequence"/>
</dbReference>
<evidence type="ECO:0000313" key="1">
    <source>
        <dbReference type="EMBL" id="RPB06783.1"/>
    </source>
</evidence>
<dbReference type="EMBL" id="ML119221">
    <property type="protein sequence ID" value="RPB06783.1"/>
    <property type="molecule type" value="Genomic_DNA"/>
</dbReference>
<protein>
    <submittedName>
        <fullName evidence="1">Uncharacterized protein</fullName>
    </submittedName>
</protein>
<sequence>MPFPDIFGGNPPPAEIFESKEAETIDLVRRIINQPDLVGLPAGPSYDLAKFFPTATEQLGVPTPADAVFLDPATEVLDAGSALGYLFSALPELQGATVDMEQKFIPVLLLYCQILKTLVEAAAGDMKLGMTAVIFRKQPYTYFVGATIPTLGIPDEEERLTAKNVIQAFRFGLLLRAYTEAGISLPPMPPILEVELVKYMIEIYPTKRFGIDPNALPAVPKDEKLLYLGWLYLQLLRLLVGECNGTRPIVLKKRANLDLGEFDEWRKRIVSVIISGPEPLSDPHTESVLNNTSPSQDLPPNLDLAIELEPVVAASMEEVIFAALNPDDLLLVVNQRAESYGGQLYGHCAETYPVLHILSEPYLTDSSNHEGLAIRGVGLTDIIKNIKNGGALNAKSKKAFAEPCVNCRSLIKRMGIDEVPYNRYIGIKKPKNPLVDYAVGVKTDWES</sequence>
<evidence type="ECO:0000313" key="2">
    <source>
        <dbReference type="Proteomes" id="UP000277580"/>
    </source>
</evidence>
<dbReference type="AlphaFoldDB" id="A0A3N4K8N3"/>
<dbReference type="InParanoid" id="A0A3N4K8N3"/>